<dbReference type="GO" id="GO:0008866">
    <property type="term" value="F:fructuronate reductase activity"/>
    <property type="evidence" value="ECO:0007669"/>
    <property type="project" value="UniProtKB-EC"/>
</dbReference>
<sequence length="503" mass="54449">MMPRLSRPAAREEGLLPLTPDAAGVQGQQSLRIVHLGFGAFARAHTALYTELAELRSQDPSQQWRVVGVTQRSNTVAEQLNPQDGLYSVVDVGPGATGVQLVTCVDEVLSGPDESDAVVALIADPQTRIVCLTITEKGYRLDAAGHGIDCADPEIQADLAGRAPGTAVGQIVRGLQLRHRRDAGPLAVLSCDNLPGNGELTREAVRSFIRALPEDGTEELLAGVQDSVSFPNTMVDRMVPQPTAETVEQAARALGFTDEGAVPGEHFTQWIIEDDFPGGRPQWELAGATFSDQVRQWEDTKLRMLNAGHTLLASLGLCVGAPTINDAVQEEAFARACREMYRLEVLPTLELPQGVDGEAYGEEVLHRFANESLGHTTAKVGSDGSLKIGPRLGETITRCLDRGLTPQWASLAVGAWVHHVLHGREEDVADPLAEQMRRQGLAAEGAESSVSEVLRVAGLFEDLLERDELLRVIVEWVRILRTGDEALRSEIIRRSEERSSADG</sequence>
<dbReference type="InterPro" id="IPR013328">
    <property type="entry name" value="6PGD_dom2"/>
</dbReference>
<keyword evidence="6" id="KW-1185">Reference proteome</keyword>
<keyword evidence="1 5" id="KW-0560">Oxidoreductase</keyword>
<dbReference type="EC" id="1.1.1.57" evidence="5"/>
<dbReference type="Proteomes" id="UP000535437">
    <property type="component" value="Unassembled WGS sequence"/>
</dbReference>
<comment type="catalytic activity">
    <reaction evidence="2">
        <text>D-mannitol 1-phosphate + NAD(+) = beta-D-fructose 6-phosphate + NADH + H(+)</text>
        <dbReference type="Rhea" id="RHEA:19661"/>
        <dbReference type="ChEBI" id="CHEBI:15378"/>
        <dbReference type="ChEBI" id="CHEBI:57540"/>
        <dbReference type="ChEBI" id="CHEBI:57634"/>
        <dbReference type="ChEBI" id="CHEBI:57945"/>
        <dbReference type="ChEBI" id="CHEBI:61381"/>
        <dbReference type="EC" id="1.1.1.17"/>
    </reaction>
</comment>
<dbReference type="InterPro" id="IPR008927">
    <property type="entry name" value="6-PGluconate_DH-like_C_sf"/>
</dbReference>
<dbReference type="Gene3D" id="3.40.50.720">
    <property type="entry name" value="NAD(P)-binding Rossmann-like Domain"/>
    <property type="match status" value="1"/>
</dbReference>
<dbReference type="EMBL" id="JACCFY010000001">
    <property type="protein sequence ID" value="NYJ77319.1"/>
    <property type="molecule type" value="Genomic_DNA"/>
</dbReference>
<evidence type="ECO:0000313" key="5">
    <source>
        <dbReference type="EMBL" id="NYJ77319.1"/>
    </source>
</evidence>
<evidence type="ECO:0000256" key="1">
    <source>
        <dbReference type="ARBA" id="ARBA00023002"/>
    </source>
</evidence>
<dbReference type="Gene3D" id="1.10.1040.10">
    <property type="entry name" value="N-(1-d-carboxylethyl)-l-norvaline Dehydrogenase, domain 2"/>
    <property type="match status" value="1"/>
</dbReference>
<dbReference type="InterPro" id="IPR036291">
    <property type="entry name" value="NAD(P)-bd_dom_sf"/>
</dbReference>
<dbReference type="GO" id="GO:0008926">
    <property type="term" value="F:mannitol-1-phosphate 5-dehydrogenase activity"/>
    <property type="evidence" value="ECO:0007669"/>
    <property type="project" value="UniProtKB-EC"/>
</dbReference>
<proteinExistence type="predicted"/>
<feature type="domain" description="Mannitol dehydrogenase N-terminal" evidence="3">
    <location>
        <begin position="32"/>
        <end position="284"/>
    </location>
</feature>
<comment type="caution">
    <text evidence="5">The sequence shown here is derived from an EMBL/GenBank/DDBJ whole genome shotgun (WGS) entry which is preliminary data.</text>
</comment>
<name>A0A7Z0GKW6_9MICC</name>
<evidence type="ECO:0000256" key="2">
    <source>
        <dbReference type="ARBA" id="ARBA00048615"/>
    </source>
</evidence>
<reference evidence="5 6" key="1">
    <citation type="submission" date="2020-07" db="EMBL/GenBank/DDBJ databases">
        <title>Sequencing the genomes of 1000 actinobacteria strains.</title>
        <authorList>
            <person name="Klenk H.-P."/>
        </authorList>
    </citation>
    <scope>NUCLEOTIDE SEQUENCE [LARGE SCALE GENOMIC DNA]</scope>
    <source>
        <strain evidence="5 6">DSM 15475</strain>
    </source>
</reference>
<dbReference type="RefSeq" id="WP_246348707.1">
    <property type="nucleotide sequence ID" value="NZ_BAAALL010000004.1"/>
</dbReference>
<dbReference type="Pfam" id="PF01232">
    <property type="entry name" value="Mannitol_dh"/>
    <property type="match status" value="1"/>
</dbReference>
<dbReference type="InterPro" id="IPR013118">
    <property type="entry name" value="Mannitol_DH_C"/>
</dbReference>
<evidence type="ECO:0000259" key="4">
    <source>
        <dbReference type="Pfam" id="PF08125"/>
    </source>
</evidence>
<evidence type="ECO:0000313" key="6">
    <source>
        <dbReference type="Proteomes" id="UP000535437"/>
    </source>
</evidence>
<dbReference type="InterPro" id="IPR050988">
    <property type="entry name" value="Mannitol_DH/Oxidoreductase"/>
</dbReference>
<dbReference type="PANTHER" id="PTHR43362">
    <property type="entry name" value="MANNITOL DEHYDROGENASE DSF1-RELATED"/>
    <property type="match status" value="1"/>
</dbReference>
<evidence type="ECO:0000259" key="3">
    <source>
        <dbReference type="Pfam" id="PF01232"/>
    </source>
</evidence>
<organism evidence="5 6">
    <name type="scientific">Nesterenkonia xinjiangensis</name>
    <dbReference type="NCBI Taxonomy" id="225327"/>
    <lineage>
        <taxon>Bacteria</taxon>
        <taxon>Bacillati</taxon>
        <taxon>Actinomycetota</taxon>
        <taxon>Actinomycetes</taxon>
        <taxon>Micrococcales</taxon>
        <taxon>Micrococcaceae</taxon>
        <taxon>Nesterenkonia</taxon>
    </lineage>
</organism>
<dbReference type="SUPFAM" id="SSF51735">
    <property type="entry name" value="NAD(P)-binding Rossmann-fold domains"/>
    <property type="match status" value="1"/>
</dbReference>
<dbReference type="InterPro" id="IPR000669">
    <property type="entry name" value="Mannitol_DH"/>
</dbReference>
<feature type="domain" description="Mannitol dehydrogenase C-terminal" evidence="4">
    <location>
        <begin position="294"/>
        <end position="475"/>
    </location>
</feature>
<dbReference type="SUPFAM" id="SSF48179">
    <property type="entry name" value="6-phosphogluconate dehydrogenase C-terminal domain-like"/>
    <property type="match status" value="1"/>
</dbReference>
<accession>A0A7Z0GKW6</accession>
<dbReference type="Pfam" id="PF08125">
    <property type="entry name" value="Mannitol_dh_C"/>
    <property type="match status" value="1"/>
</dbReference>
<dbReference type="AlphaFoldDB" id="A0A7Z0GKW6"/>
<dbReference type="InterPro" id="IPR013131">
    <property type="entry name" value="Mannitol_DH_N"/>
</dbReference>
<dbReference type="PANTHER" id="PTHR43362:SF1">
    <property type="entry name" value="MANNITOL DEHYDROGENASE 2-RELATED"/>
    <property type="match status" value="1"/>
</dbReference>
<gene>
    <name evidence="5" type="ORF">HNR09_000730</name>
</gene>
<dbReference type="PRINTS" id="PR00084">
    <property type="entry name" value="MTLDHDRGNASE"/>
</dbReference>
<protein>
    <submittedName>
        <fullName evidence="5">Fructuronate reductase</fullName>
        <ecNumber evidence="5">1.1.1.57</ecNumber>
    </submittedName>
</protein>